<comment type="caution">
    <text evidence="3">The sequence shown here is derived from an EMBL/GenBank/DDBJ whole genome shotgun (WGS) entry which is preliminary data.</text>
</comment>
<dbReference type="PANTHER" id="PTHR40032:SF1">
    <property type="entry name" value="EXPORTED PROTEIN"/>
    <property type="match status" value="1"/>
</dbReference>
<feature type="domain" description="Putative amidase" evidence="2">
    <location>
        <begin position="175"/>
        <end position="346"/>
    </location>
</feature>
<evidence type="ECO:0000259" key="2">
    <source>
        <dbReference type="Pfam" id="PF12671"/>
    </source>
</evidence>
<dbReference type="InterPro" id="IPR024301">
    <property type="entry name" value="Amidase_6"/>
</dbReference>
<evidence type="ECO:0000313" key="3">
    <source>
        <dbReference type="EMBL" id="PLS07914.1"/>
    </source>
</evidence>
<evidence type="ECO:0000256" key="1">
    <source>
        <dbReference type="SAM" id="SignalP"/>
    </source>
</evidence>
<keyword evidence="1" id="KW-0732">Signal</keyword>
<proteinExistence type="predicted"/>
<protein>
    <recommendedName>
        <fullName evidence="2">Putative amidase domain-containing protein</fullName>
    </recommendedName>
</protein>
<sequence>MKKIALSLIVTSALSFTFLNNAHAAEAENENLTVKQGETEVQKYLKAQHLNYNINSQDYINFLQGINEKADEITKSGYNFSLMEVYSDTYLEELAKYAAQEEKKDENGEVEVENFDLPKQVENETVKQVQQENIKEDKQAEAKVEEIKEESGQIPIDYMASTNSNSFFVTQLGSSYSRSAAKKYMVNNWNKKTSKYGYYGESSGGGDCTNYASQVVLAGGMPMNTTGFSFNRGHHKTTKGWYNQSVPKSAARTYSTSWTVVSDFYTYWAGTKKHKVYNLTSPKDVSKYVKTGDVIQMYSKSSKKWKHTAVIYDVYKGYPRYSAHSSAHLYAHLELDWKSKYYKYRVIKF</sequence>
<dbReference type="AlphaFoldDB" id="A0A9Q6A9F2"/>
<dbReference type="Proteomes" id="UP000234803">
    <property type="component" value="Unassembled WGS sequence"/>
</dbReference>
<evidence type="ECO:0000313" key="4">
    <source>
        <dbReference type="Proteomes" id="UP000234803"/>
    </source>
</evidence>
<dbReference type="Pfam" id="PF12671">
    <property type="entry name" value="Amidase_6"/>
    <property type="match status" value="1"/>
</dbReference>
<dbReference type="EMBL" id="PGUV01000006">
    <property type="protein sequence ID" value="PLS07914.1"/>
    <property type="molecule type" value="Genomic_DNA"/>
</dbReference>
<name>A0A9Q6A9F2_9BACI</name>
<feature type="signal peptide" evidence="1">
    <location>
        <begin position="1"/>
        <end position="24"/>
    </location>
</feature>
<accession>A0A9Q6A9F2</accession>
<dbReference type="RefSeq" id="WP_101860324.1">
    <property type="nucleotide sequence ID" value="NZ_PGUV01000006.1"/>
</dbReference>
<feature type="chain" id="PRO_5040112586" description="Putative amidase domain-containing protein" evidence="1">
    <location>
        <begin position="25"/>
        <end position="349"/>
    </location>
</feature>
<reference evidence="3 4" key="1">
    <citation type="submission" date="2017-12" db="EMBL/GenBank/DDBJ databases">
        <title>Comparative Functional Genomics of Dry Heat Resistant strains isolated from the Viking Spacecraft.</title>
        <authorList>
            <person name="Seuylemezian A."/>
            <person name="Cooper K."/>
            <person name="Vaishampayan P."/>
        </authorList>
    </citation>
    <scope>NUCLEOTIDE SEQUENCE [LARGE SCALE GENOMIC DNA]</scope>
    <source>
        <strain evidence="3 4">V48-19</strain>
    </source>
</reference>
<organism evidence="3 4">
    <name type="scientific">Bacillus halotolerans</name>
    <dbReference type="NCBI Taxonomy" id="260554"/>
    <lineage>
        <taxon>Bacteria</taxon>
        <taxon>Bacillati</taxon>
        <taxon>Bacillota</taxon>
        <taxon>Bacilli</taxon>
        <taxon>Bacillales</taxon>
        <taxon>Bacillaceae</taxon>
        <taxon>Bacillus</taxon>
    </lineage>
</organism>
<dbReference type="PANTHER" id="PTHR40032">
    <property type="entry name" value="EXPORTED PROTEIN-RELATED"/>
    <property type="match status" value="1"/>
</dbReference>
<gene>
    <name evidence="3" type="ORF">CUU63_08385</name>
</gene>